<dbReference type="PROSITE" id="PS50885">
    <property type="entry name" value="HAMP"/>
    <property type="match status" value="1"/>
</dbReference>
<evidence type="ECO:0000256" key="1">
    <source>
        <dbReference type="ARBA" id="ARBA00000085"/>
    </source>
</evidence>
<dbReference type="FunFam" id="3.30.565.10:FF:000010">
    <property type="entry name" value="Sensor histidine kinase RcsC"/>
    <property type="match status" value="1"/>
</dbReference>
<comment type="caution">
    <text evidence="12">The sequence shown here is derived from an EMBL/GenBank/DDBJ whole genome shotgun (WGS) entry which is preliminary data.</text>
</comment>
<dbReference type="Pfam" id="PF02518">
    <property type="entry name" value="HATPase_c"/>
    <property type="match status" value="1"/>
</dbReference>
<evidence type="ECO:0000259" key="10">
    <source>
        <dbReference type="PROSITE" id="PS50110"/>
    </source>
</evidence>
<keyword evidence="6" id="KW-0418">Kinase</keyword>
<dbReference type="PRINTS" id="PR00344">
    <property type="entry name" value="BCTRLSENSOR"/>
</dbReference>
<sequence>MKQLSLRTKLLLLVIVSLFAFLINFSYMLFYSYKEYRKSLNNLQYSQITLYLVDFINEAEKERGLSTIYVASHDKYFRNKMYEERNIFDAKLVRLEENLNNSSIPISKTIREKLEKDISNLEKVRKTIVEKRPDYNVIFLYYCNLIENLYDFFKYKEAPSKYSNFIYPLDRLKNIEGKLRAYIGVGLFTGFDKDLLKNIEKALYEKHIVLISHIPPNIEERLEKIQALPEGQKIYYTIEAVLHKEKPSISAKEWWDIETRYIEKLKDFEEKIVKQEIQTAIQTEKKAKTNFILALLFLICFLAILIYFFFTIINDIYKNINDLKKVLSHATVGKFDIKMDENIPGEMGEIARNINKLLEAFKRFAYNEKIFIASVSHELRTPLNGIIGFLNLLLKTDLTKEQESYVKNAELSAHQLVELIEDLLDTTKIQTGQIELKEEEFDLNRVIQDVIVSTSTKKNANLEIRCKVPQFDTLFIGDKKRIKQIFYNLVSNACKYTQRGFVEIGVKEMKDLKDKIEITFYVKDTGIGIPEDRKKDLFKPFGRVCTKETQGVKGTGLGLYISKTLAKLMGGDIWFESKYGKGSTFYVSLKLKKGRAKTEEEKKTALSIDELQKHYDFSNFKVLAAEDEPINRKLFQKILEKNFNIKDIDMVENGAEAYEKAVKNNYDAIFLDLQMPVMDGFEALEKMRKAGVKTPIYMLTADAYKDTEIKAKKHGANGYITKPINVDKLYEIFIEIKEKKEKEN</sequence>
<keyword evidence="5" id="KW-0808">Transferase</keyword>
<dbReference type="InterPro" id="IPR004358">
    <property type="entry name" value="Sig_transdc_His_kin-like_C"/>
</dbReference>
<evidence type="ECO:0000313" key="12">
    <source>
        <dbReference type="EMBL" id="OMH40999.1"/>
    </source>
</evidence>
<dbReference type="GO" id="GO:0009927">
    <property type="term" value="F:histidine phosphotransfer kinase activity"/>
    <property type="evidence" value="ECO:0007669"/>
    <property type="project" value="TreeGrafter"/>
</dbReference>
<gene>
    <name evidence="12" type="ORF">BLW93_02165</name>
</gene>
<dbReference type="OrthoDB" id="2676347at2"/>
<feature type="modified residue" description="4-aspartylphosphate" evidence="7">
    <location>
        <position position="672"/>
    </location>
</feature>
<dbReference type="CDD" id="cd00082">
    <property type="entry name" value="HisKA"/>
    <property type="match status" value="1"/>
</dbReference>
<dbReference type="InterPro" id="IPR011006">
    <property type="entry name" value="CheY-like_superfamily"/>
</dbReference>
<evidence type="ECO:0000256" key="5">
    <source>
        <dbReference type="ARBA" id="ARBA00022679"/>
    </source>
</evidence>
<dbReference type="SMART" id="SM00387">
    <property type="entry name" value="HATPase_c"/>
    <property type="match status" value="1"/>
</dbReference>
<dbReference type="SMART" id="SM00448">
    <property type="entry name" value="REC"/>
    <property type="match status" value="1"/>
</dbReference>
<evidence type="ECO:0000256" key="8">
    <source>
        <dbReference type="SAM" id="Phobius"/>
    </source>
</evidence>
<dbReference type="Gene3D" id="1.10.287.130">
    <property type="match status" value="1"/>
</dbReference>
<dbReference type="EMBL" id="MOEN01000005">
    <property type="protein sequence ID" value="OMH40999.1"/>
    <property type="molecule type" value="Genomic_DNA"/>
</dbReference>
<dbReference type="SUPFAM" id="SSF55874">
    <property type="entry name" value="ATPase domain of HSP90 chaperone/DNA topoisomerase II/histidine kinase"/>
    <property type="match status" value="1"/>
</dbReference>
<feature type="domain" description="Response regulatory" evidence="10">
    <location>
        <begin position="621"/>
        <end position="737"/>
    </location>
</feature>
<evidence type="ECO:0000313" key="13">
    <source>
        <dbReference type="Proteomes" id="UP000187408"/>
    </source>
</evidence>
<reference evidence="12 13" key="1">
    <citation type="submission" date="2016-10" db="EMBL/GenBank/DDBJ databases">
        <title>Genome sequence of a sulfur-reducing bacterium Desulfurobacterium indicum K6013.</title>
        <authorList>
            <person name="Cao J."/>
            <person name="Shao Z."/>
            <person name="Alain K."/>
            <person name="Jebbar M."/>
        </authorList>
    </citation>
    <scope>NUCLEOTIDE SEQUENCE [LARGE SCALE GENOMIC DNA]</scope>
    <source>
        <strain evidence="12 13">K6013</strain>
    </source>
</reference>
<evidence type="ECO:0000256" key="3">
    <source>
        <dbReference type="ARBA" id="ARBA00012438"/>
    </source>
</evidence>
<dbReference type="SUPFAM" id="SSF47384">
    <property type="entry name" value="Homodimeric domain of signal transducing histidine kinase"/>
    <property type="match status" value="1"/>
</dbReference>
<dbReference type="InterPro" id="IPR005467">
    <property type="entry name" value="His_kinase_dom"/>
</dbReference>
<dbReference type="InterPro" id="IPR036890">
    <property type="entry name" value="HATPase_C_sf"/>
</dbReference>
<dbReference type="Proteomes" id="UP000187408">
    <property type="component" value="Unassembled WGS sequence"/>
</dbReference>
<dbReference type="InterPro" id="IPR003661">
    <property type="entry name" value="HisK_dim/P_dom"/>
</dbReference>
<keyword evidence="8" id="KW-0812">Transmembrane</keyword>
<protein>
    <recommendedName>
        <fullName evidence="3">histidine kinase</fullName>
        <ecNumber evidence="3">2.7.13.3</ecNumber>
    </recommendedName>
</protein>
<dbReference type="GO" id="GO:0005886">
    <property type="term" value="C:plasma membrane"/>
    <property type="evidence" value="ECO:0007669"/>
    <property type="project" value="TreeGrafter"/>
</dbReference>
<name>A0A1R1MMM4_9BACT</name>
<comment type="subcellular location">
    <subcellularLocation>
        <location evidence="2">Membrane</location>
    </subcellularLocation>
</comment>
<accession>A0A1R1MMM4</accession>
<dbReference type="InterPro" id="IPR001789">
    <property type="entry name" value="Sig_transdc_resp-reg_receiver"/>
</dbReference>
<evidence type="ECO:0000256" key="6">
    <source>
        <dbReference type="ARBA" id="ARBA00022777"/>
    </source>
</evidence>
<comment type="catalytic activity">
    <reaction evidence="1">
        <text>ATP + protein L-histidine = ADP + protein N-phospho-L-histidine.</text>
        <dbReference type="EC" id="2.7.13.3"/>
    </reaction>
</comment>
<dbReference type="Pfam" id="PF00512">
    <property type="entry name" value="HisKA"/>
    <property type="match status" value="1"/>
</dbReference>
<dbReference type="STRING" id="1914305.BLW93_02165"/>
<dbReference type="Pfam" id="PF08376">
    <property type="entry name" value="NIT"/>
    <property type="match status" value="1"/>
</dbReference>
<dbReference type="SMART" id="SM00388">
    <property type="entry name" value="HisKA"/>
    <property type="match status" value="1"/>
</dbReference>
<keyword evidence="13" id="KW-1185">Reference proteome</keyword>
<dbReference type="SUPFAM" id="SSF52172">
    <property type="entry name" value="CheY-like"/>
    <property type="match status" value="1"/>
</dbReference>
<dbReference type="InterPro" id="IPR036097">
    <property type="entry name" value="HisK_dim/P_sf"/>
</dbReference>
<dbReference type="InterPro" id="IPR013587">
    <property type="entry name" value="Nitrate/nitrite_sensing"/>
</dbReference>
<evidence type="ECO:0000259" key="11">
    <source>
        <dbReference type="PROSITE" id="PS50885"/>
    </source>
</evidence>
<dbReference type="PANTHER" id="PTHR43047:SF72">
    <property type="entry name" value="OSMOSENSING HISTIDINE PROTEIN KINASE SLN1"/>
    <property type="match status" value="1"/>
</dbReference>
<keyword evidence="8" id="KW-1133">Transmembrane helix</keyword>
<dbReference type="Gene3D" id="3.40.50.2300">
    <property type="match status" value="1"/>
</dbReference>
<dbReference type="GO" id="GO:0000155">
    <property type="term" value="F:phosphorelay sensor kinase activity"/>
    <property type="evidence" value="ECO:0007669"/>
    <property type="project" value="InterPro"/>
</dbReference>
<evidence type="ECO:0000256" key="4">
    <source>
        <dbReference type="ARBA" id="ARBA00022553"/>
    </source>
</evidence>
<evidence type="ECO:0000259" key="9">
    <source>
        <dbReference type="PROSITE" id="PS50109"/>
    </source>
</evidence>
<evidence type="ECO:0000256" key="2">
    <source>
        <dbReference type="ARBA" id="ARBA00004370"/>
    </source>
</evidence>
<dbReference type="PROSITE" id="PS50109">
    <property type="entry name" value="HIS_KIN"/>
    <property type="match status" value="1"/>
</dbReference>
<keyword evidence="4 7" id="KW-0597">Phosphoprotein</keyword>
<dbReference type="InterPro" id="IPR003660">
    <property type="entry name" value="HAMP_dom"/>
</dbReference>
<proteinExistence type="predicted"/>
<dbReference type="Gene3D" id="3.30.565.10">
    <property type="entry name" value="Histidine kinase-like ATPase, C-terminal domain"/>
    <property type="match status" value="1"/>
</dbReference>
<dbReference type="AlphaFoldDB" id="A0A1R1MMM4"/>
<feature type="domain" description="HAMP" evidence="11">
    <location>
        <begin position="314"/>
        <end position="366"/>
    </location>
</feature>
<keyword evidence="8" id="KW-0472">Membrane</keyword>
<feature type="domain" description="Histidine kinase" evidence="9">
    <location>
        <begin position="374"/>
        <end position="593"/>
    </location>
</feature>
<organism evidence="12 13">
    <name type="scientific">Desulfurobacterium indicum</name>
    <dbReference type="NCBI Taxonomy" id="1914305"/>
    <lineage>
        <taxon>Bacteria</taxon>
        <taxon>Pseudomonadati</taxon>
        <taxon>Aquificota</taxon>
        <taxon>Aquificia</taxon>
        <taxon>Desulfurobacteriales</taxon>
        <taxon>Desulfurobacteriaceae</taxon>
        <taxon>Desulfurobacterium</taxon>
    </lineage>
</organism>
<evidence type="ECO:0000256" key="7">
    <source>
        <dbReference type="PROSITE-ProRule" id="PRU00169"/>
    </source>
</evidence>
<dbReference type="Pfam" id="PF00072">
    <property type="entry name" value="Response_reg"/>
    <property type="match status" value="1"/>
</dbReference>
<feature type="transmembrane region" description="Helical" evidence="8">
    <location>
        <begin position="291"/>
        <end position="310"/>
    </location>
</feature>
<dbReference type="RefSeq" id="WP_076712478.1">
    <property type="nucleotide sequence ID" value="NZ_MOEN01000005.1"/>
</dbReference>
<dbReference type="PANTHER" id="PTHR43047">
    <property type="entry name" value="TWO-COMPONENT HISTIDINE PROTEIN KINASE"/>
    <property type="match status" value="1"/>
</dbReference>
<dbReference type="Gene3D" id="6.10.340.10">
    <property type="match status" value="1"/>
</dbReference>
<dbReference type="PROSITE" id="PS50110">
    <property type="entry name" value="RESPONSE_REGULATORY"/>
    <property type="match status" value="1"/>
</dbReference>
<dbReference type="CDD" id="cd16922">
    <property type="entry name" value="HATPase_EvgS-ArcB-TorS-like"/>
    <property type="match status" value="1"/>
</dbReference>
<dbReference type="CDD" id="cd17546">
    <property type="entry name" value="REC_hyHK_CKI1_RcsC-like"/>
    <property type="match status" value="1"/>
</dbReference>
<feature type="transmembrane region" description="Helical" evidence="8">
    <location>
        <begin position="12"/>
        <end position="33"/>
    </location>
</feature>
<dbReference type="InterPro" id="IPR003594">
    <property type="entry name" value="HATPase_dom"/>
</dbReference>
<dbReference type="EC" id="2.7.13.3" evidence="3"/>